<keyword evidence="3" id="KW-1185">Reference proteome</keyword>
<proteinExistence type="predicted"/>
<dbReference type="InterPro" id="IPR052172">
    <property type="entry name" value="UxaA_altronate/galactarate_dh"/>
</dbReference>
<sequence>MGKSYNSGVATSEKESSSQHVQTHKFLIHHKGDHVGVATNEIQEGEKVIGVYMEDDSTVEVTSKGTIPLGHKIALQPLSTGEEVVKYGVPIGLTTTDWQVGDYVHTHNMKTARW</sequence>
<evidence type="ECO:0000256" key="1">
    <source>
        <dbReference type="SAM" id="MobiDB-lite"/>
    </source>
</evidence>
<name>A0ABY8UVG4_9BACI</name>
<accession>A0ABY8UVG4</accession>
<evidence type="ECO:0000313" key="3">
    <source>
        <dbReference type="Proteomes" id="UP001236652"/>
    </source>
</evidence>
<protein>
    <submittedName>
        <fullName evidence="2">UxaA family hydrolase</fullName>
    </submittedName>
</protein>
<feature type="region of interest" description="Disordered" evidence="1">
    <location>
        <begin position="1"/>
        <end position="22"/>
    </location>
</feature>
<reference evidence="2 3" key="1">
    <citation type="submission" date="2023-05" db="EMBL/GenBank/DDBJ databases">
        <title>Comparative genomics reveals the evidence of polycyclic aromatic hydrocarbons degradation in moderately halophilic genus Pontibacillus.</title>
        <authorList>
            <person name="Yang H."/>
            <person name="Qian Z."/>
        </authorList>
    </citation>
    <scope>NUCLEOTIDE SEQUENCE [LARGE SCALE GENOMIC DNA]</scope>
    <source>
        <strain evidence="3">HN14</strain>
    </source>
</reference>
<dbReference type="Gene3D" id="2.30.130.110">
    <property type="match status" value="1"/>
</dbReference>
<evidence type="ECO:0000313" key="2">
    <source>
        <dbReference type="EMBL" id="WIF97492.1"/>
    </source>
</evidence>
<dbReference type="Proteomes" id="UP001236652">
    <property type="component" value="Chromosome"/>
</dbReference>
<dbReference type="PANTHER" id="PTHR30536">
    <property type="entry name" value="ALTRONATE/GALACTARATE DEHYDRATASE"/>
    <property type="match status" value="1"/>
</dbReference>
<organism evidence="2 3">
    <name type="scientific">Pontibacillus chungwhensis</name>
    <dbReference type="NCBI Taxonomy" id="265426"/>
    <lineage>
        <taxon>Bacteria</taxon>
        <taxon>Bacillati</taxon>
        <taxon>Bacillota</taxon>
        <taxon>Bacilli</taxon>
        <taxon>Bacillales</taxon>
        <taxon>Bacillaceae</taxon>
        <taxon>Pontibacillus</taxon>
    </lineage>
</organism>
<dbReference type="GO" id="GO:0016787">
    <property type="term" value="F:hydrolase activity"/>
    <property type="evidence" value="ECO:0007669"/>
    <property type="project" value="UniProtKB-KW"/>
</dbReference>
<dbReference type="EMBL" id="CP126446">
    <property type="protein sequence ID" value="WIF97492.1"/>
    <property type="molecule type" value="Genomic_DNA"/>
</dbReference>
<dbReference type="InterPro" id="IPR044144">
    <property type="entry name" value="SAF_UxaA/GarD"/>
</dbReference>
<keyword evidence="2" id="KW-0378">Hydrolase</keyword>
<dbReference type="CDD" id="cd11613">
    <property type="entry name" value="SAF_AH_GD"/>
    <property type="match status" value="1"/>
</dbReference>
<dbReference type="PANTHER" id="PTHR30536:SF5">
    <property type="entry name" value="ALTRONATE DEHYDRATASE"/>
    <property type="match status" value="1"/>
</dbReference>
<dbReference type="RefSeq" id="WP_231418961.1">
    <property type="nucleotide sequence ID" value="NZ_CP126446.1"/>
</dbReference>
<feature type="compositionally biased region" description="Polar residues" evidence="1">
    <location>
        <begin position="1"/>
        <end position="10"/>
    </location>
</feature>
<gene>
    <name evidence="2" type="ORF">QNI29_17410</name>
</gene>